<sequence>MKFRRATHPYIETTDFGNCAFIEIEDSCTRDIRAWDFLVSCGASEAFSVVEDAVMCTFPSGRADGLRLKTDGGSQFTSTAFRDGCRLLGIKLEAIRKRKPEDNGMIESLHGHFKNDYVFIRETMSFAETKLMLAAAVSHYNEERPHSSLRYMTPGEYRKSFKQAIRKEAVR</sequence>
<dbReference type="PANTHER" id="PTHR46889">
    <property type="entry name" value="TRANSPOSASE INSF FOR INSERTION SEQUENCE IS3B-RELATED"/>
    <property type="match status" value="1"/>
</dbReference>
<dbReference type="Proteomes" id="UP000716004">
    <property type="component" value="Unassembled WGS sequence"/>
</dbReference>
<dbReference type="PANTHER" id="PTHR46889:SF4">
    <property type="entry name" value="TRANSPOSASE INSO FOR INSERTION SEQUENCE ELEMENT IS911B-RELATED"/>
    <property type="match status" value="1"/>
</dbReference>
<dbReference type="EMBL" id="JAGVSJ010000049">
    <property type="protein sequence ID" value="MBX8632675.1"/>
    <property type="molecule type" value="Genomic_DNA"/>
</dbReference>
<proteinExistence type="predicted"/>
<feature type="domain" description="Integrase catalytic" evidence="1">
    <location>
        <begin position="5"/>
        <end position="162"/>
    </location>
</feature>
<dbReference type="InterPro" id="IPR050900">
    <property type="entry name" value="Transposase_IS3/IS150/IS904"/>
</dbReference>
<evidence type="ECO:0000313" key="2">
    <source>
        <dbReference type="EMBL" id="MBX8632675.1"/>
    </source>
</evidence>
<dbReference type="InterPro" id="IPR012337">
    <property type="entry name" value="RNaseH-like_sf"/>
</dbReference>
<dbReference type="Gene3D" id="3.30.420.10">
    <property type="entry name" value="Ribonuclease H-like superfamily/Ribonuclease H"/>
    <property type="match status" value="1"/>
</dbReference>
<gene>
    <name evidence="2" type="ORF">J9259_09225</name>
</gene>
<organism evidence="2 3">
    <name type="scientific">Candidatus Sysuiplasma superficiale</name>
    <dbReference type="NCBI Taxonomy" id="2823368"/>
    <lineage>
        <taxon>Archaea</taxon>
        <taxon>Methanobacteriati</taxon>
        <taxon>Thermoplasmatota</taxon>
        <taxon>Thermoplasmata</taxon>
        <taxon>Candidatus Sysuiplasmatales</taxon>
        <taxon>Candidatus Sysuiplasmataceae</taxon>
        <taxon>Candidatus Sysuiplasma</taxon>
    </lineage>
</organism>
<evidence type="ECO:0000313" key="3">
    <source>
        <dbReference type="Proteomes" id="UP000716004"/>
    </source>
</evidence>
<dbReference type="GO" id="GO:0003676">
    <property type="term" value="F:nucleic acid binding"/>
    <property type="evidence" value="ECO:0007669"/>
    <property type="project" value="InterPro"/>
</dbReference>
<dbReference type="AlphaFoldDB" id="A0A8J7YPU7"/>
<dbReference type="PROSITE" id="PS50994">
    <property type="entry name" value="INTEGRASE"/>
    <property type="match status" value="1"/>
</dbReference>
<accession>A0A8J7YPU7</accession>
<dbReference type="Pfam" id="PF13683">
    <property type="entry name" value="rve_3"/>
    <property type="match status" value="1"/>
</dbReference>
<dbReference type="InterPro" id="IPR001584">
    <property type="entry name" value="Integrase_cat-core"/>
</dbReference>
<evidence type="ECO:0000259" key="1">
    <source>
        <dbReference type="PROSITE" id="PS50994"/>
    </source>
</evidence>
<dbReference type="SUPFAM" id="SSF53098">
    <property type="entry name" value="Ribonuclease H-like"/>
    <property type="match status" value="1"/>
</dbReference>
<comment type="caution">
    <text evidence="2">The sequence shown here is derived from an EMBL/GenBank/DDBJ whole genome shotgun (WGS) entry which is preliminary data.</text>
</comment>
<protein>
    <submittedName>
        <fullName evidence="2">Integrase core domain-containing protein</fullName>
    </submittedName>
</protein>
<name>A0A8J7YPU7_9ARCH</name>
<dbReference type="GO" id="GO:0015074">
    <property type="term" value="P:DNA integration"/>
    <property type="evidence" value="ECO:0007669"/>
    <property type="project" value="InterPro"/>
</dbReference>
<reference evidence="2" key="1">
    <citation type="submission" date="2021-04" db="EMBL/GenBank/DDBJ databases">
        <title>Genomic insights into ecological role and evolution of a novel Thermoplasmata order Candidatus Sysuiplasmatales.</title>
        <authorList>
            <person name="Yuan Y."/>
        </authorList>
    </citation>
    <scope>NUCLEOTIDE SEQUENCE</scope>
    <source>
        <strain evidence="2">YP2-bin.285</strain>
    </source>
</reference>
<dbReference type="InterPro" id="IPR036397">
    <property type="entry name" value="RNaseH_sf"/>
</dbReference>